<proteinExistence type="predicted"/>
<dbReference type="InterPro" id="IPR036397">
    <property type="entry name" value="RNaseH_sf"/>
</dbReference>
<feature type="compositionally biased region" description="Low complexity" evidence="1">
    <location>
        <begin position="416"/>
        <end position="430"/>
    </location>
</feature>
<feature type="region of interest" description="Disordered" evidence="1">
    <location>
        <begin position="353"/>
        <end position="375"/>
    </location>
</feature>
<feature type="compositionally biased region" description="Low complexity" evidence="1">
    <location>
        <begin position="388"/>
        <end position="401"/>
    </location>
</feature>
<evidence type="ECO:0000256" key="1">
    <source>
        <dbReference type="SAM" id="MobiDB-lite"/>
    </source>
</evidence>
<dbReference type="Proteomes" id="UP001212841">
    <property type="component" value="Unassembled WGS sequence"/>
</dbReference>
<accession>A0AAD5S5Z3</accession>
<comment type="caution">
    <text evidence="2">The sequence shown here is derived from an EMBL/GenBank/DDBJ whole genome shotgun (WGS) entry which is preliminary data.</text>
</comment>
<dbReference type="Gene3D" id="3.30.420.10">
    <property type="entry name" value="Ribonuclease H-like superfamily/Ribonuclease H"/>
    <property type="match status" value="1"/>
</dbReference>
<feature type="region of interest" description="Disordered" evidence="1">
    <location>
        <begin position="388"/>
        <end position="485"/>
    </location>
</feature>
<dbReference type="GO" id="GO:0003676">
    <property type="term" value="F:nucleic acid binding"/>
    <property type="evidence" value="ECO:0007669"/>
    <property type="project" value="InterPro"/>
</dbReference>
<evidence type="ECO:0000313" key="2">
    <source>
        <dbReference type="EMBL" id="KAJ3040845.1"/>
    </source>
</evidence>
<keyword evidence="3" id="KW-1185">Reference proteome</keyword>
<feature type="region of interest" description="Disordered" evidence="1">
    <location>
        <begin position="115"/>
        <end position="153"/>
    </location>
</feature>
<protein>
    <submittedName>
        <fullName evidence="2">Uncharacterized protein</fullName>
    </submittedName>
</protein>
<dbReference type="SUPFAM" id="SSF53098">
    <property type="entry name" value="Ribonuclease H-like"/>
    <property type="match status" value="1"/>
</dbReference>
<dbReference type="InterPro" id="IPR012337">
    <property type="entry name" value="RNaseH-like_sf"/>
</dbReference>
<sequence>MTADDKGKGVAVGGESAASGEVHFVKLVWPKNVGGTANALQCYLDSGTPESERTLKISKMFFAGEEGKHRKVFFLEVEGNAEMVENRLRVKDDDIMSAVTSGMGFLRLVAPDEHTDAGKRKKQQSAGSQCGGGCTAALRKRRPPPDPNTFIPIFSSKNNGAIGTRKGYYSSRLLNGFPMALGNVKPRIVAYCDGSVMTWELHKPGTTCDIFIVGGGIGVHFPGGEFPDISVAAIFRNNNHVELEACILVMRIVRNGFVVEEWGDSEYAPVHIMSYFGSRHPKKHLLVAESEELLQSKANAGLLIHHVDAHATGEARSYANGRADLLAAHARDKELNRQAKVFTRLGWTILQKHGNPPSCTTTPLTSTEIGQRRGRQDVYLTSRLGFAPTTTTAIPGTVPTPQQLTQKSLPLPPVSTPQSSSSASSSKQQPHTTQQQARHQSTSSTSNVDSQTPRLPPIQTPQQQHPLQNGKKRRTNWRRFPKPEQ</sequence>
<dbReference type="AlphaFoldDB" id="A0AAD5S5Z3"/>
<organism evidence="2 3">
    <name type="scientific">Rhizophlyctis rosea</name>
    <dbReference type="NCBI Taxonomy" id="64517"/>
    <lineage>
        <taxon>Eukaryota</taxon>
        <taxon>Fungi</taxon>
        <taxon>Fungi incertae sedis</taxon>
        <taxon>Chytridiomycota</taxon>
        <taxon>Chytridiomycota incertae sedis</taxon>
        <taxon>Chytridiomycetes</taxon>
        <taxon>Rhizophlyctidales</taxon>
        <taxon>Rhizophlyctidaceae</taxon>
        <taxon>Rhizophlyctis</taxon>
    </lineage>
</organism>
<feature type="compositionally biased region" description="Basic residues" evidence="1">
    <location>
        <begin position="470"/>
        <end position="485"/>
    </location>
</feature>
<gene>
    <name evidence="2" type="ORF">HK097_002449</name>
</gene>
<name>A0AAD5S5Z3_9FUNG</name>
<feature type="compositionally biased region" description="Low complexity" evidence="1">
    <location>
        <begin position="356"/>
        <end position="367"/>
    </location>
</feature>
<reference evidence="2" key="1">
    <citation type="submission" date="2020-05" db="EMBL/GenBank/DDBJ databases">
        <title>Phylogenomic resolution of chytrid fungi.</title>
        <authorList>
            <person name="Stajich J.E."/>
            <person name="Amses K."/>
            <person name="Simmons R."/>
            <person name="Seto K."/>
            <person name="Myers J."/>
            <person name="Bonds A."/>
            <person name="Quandt C.A."/>
            <person name="Barry K."/>
            <person name="Liu P."/>
            <person name="Grigoriev I."/>
            <person name="Longcore J.E."/>
            <person name="James T.Y."/>
        </authorList>
    </citation>
    <scope>NUCLEOTIDE SEQUENCE</scope>
    <source>
        <strain evidence="2">JEL0318</strain>
    </source>
</reference>
<evidence type="ECO:0000313" key="3">
    <source>
        <dbReference type="Proteomes" id="UP001212841"/>
    </source>
</evidence>
<dbReference type="EMBL" id="JADGJD010001528">
    <property type="protein sequence ID" value="KAJ3040845.1"/>
    <property type="molecule type" value="Genomic_DNA"/>
</dbReference>
<feature type="compositionally biased region" description="Polar residues" evidence="1">
    <location>
        <begin position="431"/>
        <end position="453"/>
    </location>
</feature>